<feature type="compositionally biased region" description="Low complexity" evidence="1">
    <location>
        <begin position="164"/>
        <end position="204"/>
    </location>
</feature>
<evidence type="ECO:0000313" key="2">
    <source>
        <dbReference type="EMBL" id="CAE6438844.1"/>
    </source>
</evidence>
<feature type="compositionally biased region" description="Basic and acidic residues" evidence="1">
    <location>
        <begin position="212"/>
        <end position="269"/>
    </location>
</feature>
<gene>
    <name evidence="2" type="ORF">RDB_LOCUS67327</name>
</gene>
<dbReference type="PANTHER" id="PTHR23149:SF32">
    <property type="entry name" value="G-PATCH DOMAIN-CONTAINING PROTEIN"/>
    <property type="match status" value="1"/>
</dbReference>
<name>A0A8H3AQY1_9AGAM</name>
<feature type="region of interest" description="Disordered" evidence="1">
    <location>
        <begin position="98"/>
        <end position="137"/>
    </location>
</feature>
<dbReference type="AlphaFoldDB" id="A0A8H3AQY1"/>
<sequence>MLDGQTHLVKQGWRGAGHPLKAGGRSRPIVIAQKKTLGGIGKDRDESFAFWDHLYDVAAKTIKLKLPGDESPADSDQETGNSAIVRISLLTFLPNPYPSMQQVRRTQTGILSNRRPTNLPTPSSSKSPSPPPSSGSIISLAKKEAARRVLYSRFLRGPVITQETLESSSTTQTQASTTIPPSTSASVPPISLTSTKATSTKVTSPPDTQIPNDDKNLKKAEKAARRLAREERRKAKAARREAREERRKAKLIRDEARAAKEKRKIERAAKRAAKLARKQGKEHHKTQVQENTDGPEVPTLVEVDINEEREKSKKEKKRKRDKE</sequence>
<dbReference type="InterPro" id="IPR050656">
    <property type="entry name" value="PINX1"/>
</dbReference>
<dbReference type="EMBL" id="CAJMWQ010001175">
    <property type="protein sequence ID" value="CAE6438844.1"/>
    <property type="molecule type" value="Genomic_DNA"/>
</dbReference>
<feature type="compositionally biased region" description="Basic residues" evidence="1">
    <location>
        <begin position="314"/>
        <end position="323"/>
    </location>
</feature>
<feature type="compositionally biased region" description="Basic residues" evidence="1">
    <location>
        <begin position="270"/>
        <end position="286"/>
    </location>
</feature>
<evidence type="ECO:0000313" key="3">
    <source>
        <dbReference type="Proteomes" id="UP000663826"/>
    </source>
</evidence>
<feature type="compositionally biased region" description="Polar residues" evidence="1">
    <location>
        <begin position="98"/>
        <end position="118"/>
    </location>
</feature>
<proteinExistence type="predicted"/>
<evidence type="ECO:0008006" key="4">
    <source>
        <dbReference type="Google" id="ProtNLM"/>
    </source>
</evidence>
<dbReference type="PANTHER" id="PTHR23149">
    <property type="entry name" value="G PATCH DOMAIN CONTAINING PROTEIN"/>
    <property type="match status" value="1"/>
</dbReference>
<protein>
    <recommendedName>
        <fullName evidence="4">G-patch domain-containing protein</fullName>
    </recommendedName>
</protein>
<comment type="caution">
    <text evidence="2">The sequence shown here is derived from an EMBL/GenBank/DDBJ whole genome shotgun (WGS) entry which is preliminary data.</text>
</comment>
<organism evidence="2 3">
    <name type="scientific">Rhizoctonia solani</name>
    <dbReference type="NCBI Taxonomy" id="456999"/>
    <lineage>
        <taxon>Eukaryota</taxon>
        <taxon>Fungi</taxon>
        <taxon>Dikarya</taxon>
        <taxon>Basidiomycota</taxon>
        <taxon>Agaricomycotina</taxon>
        <taxon>Agaricomycetes</taxon>
        <taxon>Cantharellales</taxon>
        <taxon>Ceratobasidiaceae</taxon>
        <taxon>Rhizoctonia</taxon>
    </lineage>
</organism>
<accession>A0A8H3AQY1</accession>
<reference evidence="2" key="1">
    <citation type="submission" date="2021-01" db="EMBL/GenBank/DDBJ databases">
        <authorList>
            <person name="Kaushik A."/>
        </authorList>
    </citation>
    <scope>NUCLEOTIDE SEQUENCE</scope>
    <source>
        <strain evidence="2">AG1-1B</strain>
    </source>
</reference>
<evidence type="ECO:0000256" key="1">
    <source>
        <dbReference type="SAM" id="MobiDB-lite"/>
    </source>
</evidence>
<dbReference type="Proteomes" id="UP000663826">
    <property type="component" value="Unassembled WGS sequence"/>
</dbReference>
<feature type="region of interest" description="Disordered" evidence="1">
    <location>
        <begin position="164"/>
        <end position="323"/>
    </location>
</feature>